<dbReference type="PANTHER" id="PTHR43162">
    <property type="match status" value="1"/>
</dbReference>
<dbReference type="InterPro" id="IPR036291">
    <property type="entry name" value="NAD(P)-bd_dom_sf"/>
</dbReference>
<proteinExistence type="predicted"/>
<dbReference type="Gene3D" id="3.40.50.720">
    <property type="entry name" value="NAD(P)-binding Rossmann-like Domain"/>
    <property type="match status" value="1"/>
</dbReference>
<dbReference type="EMBL" id="BMDO01000008">
    <property type="protein sequence ID" value="GGI51718.1"/>
    <property type="molecule type" value="Genomic_DNA"/>
</dbReference>
<name>A0A917JAE7_9SPHI</name>
<dbReference type="Pfam" id="PF05368">
    <property type="entry name" value="NmrA"/>
    <property type="match status" value="1"/>
</dbReference>
<evidence type="ECO:0000313" key="2">
    <source>
        <dbReference type="EMBL" id="GGI51718.1"/>
    </source>
</evidence>
<organism evidence="2 3">
    <name type="scientific">Mucilaginibacter galii</name>
    <dbReference type="NCBI Taxonomy" id="2005073"/>
    <lineage>
        <taxon>Bacteria</taxon>
        <taxon>Pseudomonadati</taxon>
        <taxon>Bacteroidota</taxon>
        <taxon>Sphingobacteriia</taxon>
        <taxon>Sphingobacteriales</taxon>
        <taxon>Sphingobacteriaceae</taxon>
        <taxon>Mucilaginibacter</taxon>
    </lineage>
</organism>
<dbReference type="Proteomes" id="UP000662074">
    <property type="component" value="Unassembled WGS sequence"/>
</dbReference>
<dbReference type="RefSeq" id="WP_188417823.1">
    <property type="nucleotide sequence ID" value="NZ_BMDO01000008.1"/>
</dbReference>
<reference evidence="2" key="1">
    <citation type="journal article" date="2014" name="Int. J. Syst. Evol. Microbiol.">
        <title>Complete genome sequence of Corynebacterium casei LMG S-19264T (=DSM 44701T), isolated from a smear-ripened cheese.</title>
        <authorList>
            <consortium name="US DOE Joint Genome Institute (JGI-PGF)"/>
            <person name="Walter F."/>
            <person name="Albersmeier A."/>
            <person name="Kalinowski J."/>
            <person name="Ruckert C."/>
        </authorList>
    </citation>
    <scope>NUCLEOTIDE SEQUENCE</scope>
    <source>
        <strain evidence="2">CCM 8711</strain>
    </source>
</reference>
<dbReference type="InterPro" id="IPR051604">
    <property type="entry name" value="Ergot_Alk_Oxidoreductase"/>
</dbReference>
<protein>
    <submittedName>
        <fullName evidence="2">NAD(P)-dependent oxidoreductase</fullName>
    </submittedName>
</protein>
<gene>
    <name evidence="2" type="ORF">GCM10011425_29300</name>
</gene>
<evidence type="ECO:0000259" key="1">
    <source>
        <dbReference type="Pfam" id="PF05368"/>
    </source>
</evidence>
<dbReference type="Gene3D" id="3.90.25.10">
    <property type="entry name" value="UDP-galactose 4-epimerase, domain 1"/>
    <property type="match status" value="1"/>
</dbReference>
<accession>A0A917JAE7</accession>
<dbReference type="SUPFAM" id="SSF51735">
    <property type="entry name" value="NAD(P)-binding Rossmann-fold domains"/>
    <property type="match status" value="1"/>
</dbReference>
<dbReference type="PANTHER" id="PTHR43162:SF1">
    <property type="entry name" value="PRESTALK A DIFFERENTIATION PROTEIN A"/>
    <property type="match status" value="1"/>
</dbReference>
<evidence type="ECO:0000313" key="3">
    <source>
        <dbReference type="Proteomes" id="UP000662074"/>
    </source>
</evidence>
<sequence>MILVTGATSVIGQKLCQLLAENNKPFRAMCRKEDQLENFRKQGIEAVLGKFEDPESLRSAMKGCTCLFLVSPPTKNQLKCEMNAIDVAKQEQIAYIVKVSASDANLRSSVPWAKTHAHIDHHLRASGIAWTILKPTAFMQNFLTMTKPISKGFLPQVGGSGLVGYIDAQDIGRVAYHVLTENHHKRATYYLNGPETLDMKEIASQIADATGKKVRYVNLPSLFFRVLLRVTGASRWLANGLVEQYAEVVAKNHDQDLNEEVFRLTNHQPRSFLNFAKEHKDAFLGLD</sequence>
<feature type="domain" description="NmrA-like" evidence="1">
    <location>
        <begin position="2"/>
        <end position="226"/>
    </location>
</feature>
<reference evidence="2" key="2">
    <citation type="submission" date="2020-09" db="EMBL/GenBank/DDBJ databases">
        <authorList>
            <person name="Sun Q."/>
            <person name="Sedlacek I."/>
        </authorList>
    </citation>
    <scope>NUCLEOTIDE SEQUENCE</scope>
    <source>
        <strain evidence="2">CCM 8711</strain>
    </source>
</reference>
<dbReference type="InterPro" id="IPR008030">
    <property type="entry name" value="NmrA-like"/>
</dbReference>
<dbReference type="AlphaFoldDB" id="A0A917JAE7"/>
<comment type="caution">
    <text evidence="2">The sequence shown here is derived from an EMBL/GenBank/DDBJ whole genome shotgun (WGS) entry which is preliminary data.</text>
</comment>
<dbReference type="CDD" id="cd05269">
    <property type="entry name" value="TMR_SDR_a"/>
    <property type="match status" value="1"/>
</dbReference>
<keyword evidence="3" id="KW-1185">Reference proteome</keyword>